<accession>A0A840D9J8</accession>
<reference evidence="2" key="1">
    <citation type="submission" date="2022-08" db="EMBL/GenBank/DDBJ databases">
        <title>Genomic Encyclopedia of Type Strains, Phase V (KMG-V): Genome sequencing to study the core and pangenomes of soil and plant-associated prokaryotes.</title>
        <authorList>
            <person name="Whitman W."/>
        </authorList>
    </citation>
    <scope>NUCLEOTIDE SEQUENCE</scope>
    <source>
        <strain evidence="2">0</strain>
        <strain evidence="3">SP3012</strain>
    </source>
</reference>
<organism evidence="2 4">
    <name type="scientific">Salinibacter ruber</name>
    <dbReference type="NCBI Taxonomy" id="146919"/>
    <lineage>
        <taxon>Bacteria</taxon>
        <taxon>Pseudomonadati</taxon>
        <taxon>Rhodothermota</taxon>
        <taxon>Rhodothermia</taxon>
        <taxon>Rhodothermales</taxon>
        <taxon>Salinibacteraceae</taxon>
        <taxon>Salinibacter</taxon>
    </lineage>
</organism>
<evidence type="ECO:0000259" key="1">
    <source>
        <dbReference type="Pfam" id="PF13470"/>
    </source>
</evidence>
<dbReference type="Proteomes" id="UP001155027">
    <property type="component" value="Unassembled WGS sequence"/>
</dbReference>
<evidence type="ECO:0000313" key="3">
    <source>
        <dbReference type="EMBL" id="MCS4037511.1"/>
    </source>
</evidence>
<name>A0A840D9J8_9BACT</name>
<comment type="caution">
    <text evidence="2">The sequence shown here is derived from an EMBL/GenBank/DDBJ whole genome shotgun (WGS) entry which is preliminary data.</text>
</comment>
<sequence>MTICFDTNVILDGVLQRTPYQQAATGLIHAVERGDLTGQLCATTVTTVYYFVQKRYDGPAARTDVRDLLHLFDVAPVHRAPLERAAESDFQDYEDAVLHSAARTAGADGIVTRNTADFSAASLSVHTPTELLTILDHRRE</sequence>
<dbReference type="InterPro" id="IPR029060">
    <property type="entry name" value="PIN-like_dom_sf"/>
</dbReference>
<dbReference type="AlphaFoldDB" id="A0A840D9J8"/>
<feature type="domain" description="PIN" evidence="1">
    <location>
        <begin position="3"/>
        <end position="116"/>
    </location>
</feature>
<dbReference type="EMBL" id="JANUAU010000002">
    <property type="protein sequence ID" value="MCS3676884.1"/>
    <property type="molecule type" value="Genomic_DNA"/>
</dbReference>
<dbReference type="Gene3D" id="3.40.50.1010">
    <property type="entry name" value="5'-nuclease"/>
    <property type="match status" value="1"/>
</dbReference>
<protein>
    <submittedName>
        <fullName evidence="2">Nucleic acid-binding protein</fullName>
    </submittedName>
</protein>
<proteinExistence type="predicted"/>
<dbReference type="EMBL" id="JANUBF010000020">
    <property type="protein sequence ID" value="MCS4037511.1"/>
    <property type="molecule type" value="Genomic_DNA"/>
</dbReference>
<dbReference type="Proteomes" id="UP001155040">
    <property type="component" value="Unassembled WGS sequence"/>
</dbReference>
<evidence type="ECO:0000313" key="2">
    <source>
        <dbReference type="EMBL" id="MCS3676884.1"/>
    </source>
</evidence>
<dbReference type="InterPro" id="IPR002716">
    <property type="entry name" value="PIN_dom"/>
</dbReference>
<evidence type="ECO:0000313" key="4">
    <source>
        <dbReference type="Proteomes" id="UP001155027"/>
    </source>
</evidence>
<dbReference type="RefSeq" id="WP_011404325.1">
    <property type="nucleotide sequence ID" value="NZ_CALTSD010000041.1"/>
</dbReference>
<dbReference type="SUPFAM" id="SSF88723">
    <property type="entry name" value="PIN domain-like"/>
    <property type="match status" value="1"/>
</dbReference>
<dbReference type="Pfam" id="PF13470">
    <property type="entry name" value="PIN_3"/>
    <property type="match status" value="1"/>
</dbReference>
<gene>
    <name evidence="2" type="ORF">GGP71_000791</name>
    <name evidence="3" type="ORF">GGQ01_002594</name>
</gene>